<gene>
    <name evidence="1" type="ORF">CEUSTIGMA_g3329.t1</name>
</gene>
<reference evidence="1 2" key="1">
    <citation type="submission" date="2017-08" db="EMBL/GenBank/DDBJ databases">
        <title>Acidophilic green algal genome provides insights into adaptation to an acidic environment.</title>
        <authorList>
            <person name="Hirooka S."/>
            <person name="Hirose Y."/>
            <person name="Kanesaki Y."/>
            <person name="Higuchi S."/>
            <person name="Fujiwara T."/>
            <person name="Onuma R."/>
            <person name="Era A."/>
            <person name="Ohbayashi R."/>
            <person name="Uzuka A."/>
            <person name="Nozaki H."/>
            <person name="Yoshikawa H."/>
            <person name="Miyagishima S.Y."/>
        </authorList>
    </citation>
    <scope>NUCLEOTIDE SEQUENCE [LARGE SCALE GENOMIC DNA]</scope>
    <source>
        <strain evidence="1 2">NIES-2499</strain>
    </source>
</reference>
<dbReference type="PANTHER" id="PTHR33675">
    <property type="entry name" value="NUCLEAR RECEPTOR FAMILY 2 GROUP C PROTEIN"/>
    <property type="match status" value="1"/>
</dbReference>
<dbReference type="OrthoDB" id="755598at2759"/>
<dbReference type="STRING" id="1157962.A0A250WYN1"/>
<protein>
    <submittedName>
        <fullName evidence="1">Uncharacterized protein</fullName>
    </submittedName>
</protein>
<comment type="caution">
    <text evidence="1">The sequence shown here is derived from an EMBL/GenBank/DDBJ whole genome shotgun (WGS) entry which is preliminary data.</text>
</comment>
<dbReference type="Proteomes" id="UP000232323">
    <property type="component" value="Unassembled WGS sequence"/>
</dbReference>
<keyword evidence="2" id="KW-1185">Reference proteome</keyword>
<proteinExistence type="predicted"/>
<accession>A0A250WYN1</accession>
<evidence type="ECO:0000313" key="1">
    <source>
        <dbReference type="EMBL" id="GAX75886.1"/>
    </source>
</evidence>
<dbReference type="EMBL" id="BEGY01000014">
    <property type="protein sequence ID" value="GAX75886.1"/>
    <property type="molecule type" value="Genomic_DNA"/>
</dbReference>
<dbReference type="AlphaFoldDB" id="A0A250WYN1"/>
<dbReference type="PANTHER" id="PTHR33675:SF1">
    <property type="entry name" value="HOLOCARBOXYLASE SYNTHETASE"/>
    <property type="match status" value="1"/>
</dbReference>
<sequence>MENRRGGFGDRGKKRKINVIDADAERNLYSSFVSAANTVSQLYTHAVHTQRKSAAAASRHTLERILHFLVREYGSSENIPKSALLAFLHQEYEGMEGCENAPHQFPVNLFPAVQAPVASEEAERKSGPPLATFIPSPARRIVHSLPHGANMAMDAAMESLDLETAQQLNAFPY</sequence>
<name>A0A250WYN1_9CHLO</name>
<organism evidence="1 2">
    <name type="scientific">Chlamydomonas eustigma</name>
    <dbReference type="NCBI Taxonomy" id="1157962"/>
    <lineage>
        <taxon>Eukaryota</taxon>
        <taxon>Viridiplantae</taxon>
        <taxon>Chlorophyta</taxon>
        <taxon>core chlorophytes</taxon>
        <taxon>Chlorophyceae</taxon>
        <taxon>CS clade</taxon>
        <taxon>Chlamydomonadales</taxon>
        <taxon>Chlamydomonadaceae</taxon>
        <taxon>Chlamydomonas</taxon>
    </lineage>
</organism>
<evidence type="ECO:0000313" key="2">
    <source>
        <dbReference type="Proteomes" id="UP000232323"/>
    </source>
</evidence>